<sequence length="166" mass="18646">MKNQRLAHELEQEITSFIDSKGSLMLAVSDPEGQPIASYSPFVVYQGELYILVSALALHTLALQNANNASVLIIDDEADCDTVYARRRLQYDMAVESVVREDELWHIIGEALLRRHGDIVAQLLQLGDFQMFKLSPRSGRFVKGFGRAYELAPNTLVSDQLDHIRG</sequence>
<gene>
    <name evidence="3" type="ORF">MAQ5080_00581</name>
</gene>
<dbReference type="InterPro" id="IPR052019">
    <property type="entry name" value="F420H2_bilvrd_red/Heme_oxyg"/>
</dbReference>
<evidence type="ECO:0000313" key="4">
    <source>
        <dbReference type="Proteomes" id="UP000092627"/>
    </source>
</evidence>
<dbReference type="Pfam" id="PF01243">
    <property type="entry name" value="PNPOx_N"/>
    <property type="match status" value="1"/>
</dbReference>
<name>A0A1A8T523_9GAMM</name>
<protein>
    <submittedName>
        <fullName evidence="3">Pyridoxamine 5'-phosphate oxidase</fullName>
    </submittedName>
</protein>
<keyword evidence="4" id="KW-1185">Reference proteome</keyword>
<dbReference type="SUPFAM" id="SSF50475">
    <property type="entry name" value="FMN-binding split barrel"/>
    <property type="match status" value="1"/>
</dbReference>
<proteinExistence type="predicted"/>
<evidence type="ECO:0000256" key="1">
    <source>
        <dbReference type="ARBA" id="ARBA00023002"/>
    </source>
</evidence>
<dbReference type="OrthoDB" id="5345368at2"/>
<evidence type="ECO:0000259" key="2">
    <source>
        <dbReference type="Pfam" id="PF01243"/>
    </source>
</evidence>
<dbReference type="STRING" id="295068.MAQ5080_00581"/>
<dbReference type="GO" id="GO:0005829">
    <property type="term" value="C:cytosol"/>
    <property type="evidence" value="ECO:0007669"/>
    <property type="project" value="TreeGrafter"/>
</dbReference>
<dbReference type="PANTHER" id="PTHR35176:SF6">
    <property type="entry name" value="HEME OXYGENASE HI_0854-RELATED"/>
    <property type="match status" value="1"/>
</dbReference>
<dbReference type="AlphaFoldDB" id="A0A1A8T523"/>
<dbReference type="InterPro" id="IPR014419">
    <property type="entry name" value="HutZ"/>
</dbReference>
<evidence type="ECO:0000313" key="3">
    <source>
        <dbReference type="EMBL" id="SBS26658.1"/>
    </source>
</evidence>
<dbReference type="InterPro" id="IPR011576">
    <property type="entry name" value="Pyridox_Oxase_N"/>
</dbReference>
<dbReference type="Gene3D" id="2.30.110.10">
    <property type="entry name" value="Electron Transport, Fmn-binding Protein, Chain A"/>
    <property type="match status" value="1"/>
</dbReference>
<dbReference type="PANTHER" id="PTHR35176">
    <property type="entry name" value="HEME OXYGENASE HI_0854-RELATED"/>
    <property type="match status" value="1"/>
</dbReference>
<dbReference type="InterPro" id="IPR012349">
    <property type="entry name" value="Split_barrel_FMN-bd"/>
</dbReference>
<dbReference type="Proteomes" id="UP000092627">
    <property type="component" value="Unassembled WGS sequence"/>
</dbReference>
<feature type="domain" description="Pyridoxamine 5'-phosphate oxidase N-terminal" evidence="2">
    <location>
        <begin position="10"/>
        <end position="142"/>
    </location>
</feature>
<keyword evidence="1" id="KW-0560">Oxidoreductase</keyword>
<dbReference type="EMBL" id="FLOC01000002">
    <property type="protein sequence ID" value="SBS26658.1"/>
    <property type="molecule type" value="Genomic_DNA"/>
</dbReference>
<dbReference type="GO" id="GO:0070967">
    <property type="term" value="F:coenzyme F420 binding"/>
    <property type="evidence" value="ECO:0007669"/>
    <property type="project" value="TreeGrafter"/>
</dbReference>
<dbReference type="PIRSF" id="PIRSF004633">
    <property type="entry name" value="UCP_PLP_oxd"/>
    <property type="match status" value="1"/>
</dbReference>
<reference evidence="3 4" key="1">
    <citation type="submission" date="2016-06" db="EMBL/GenBank/DDBJ databases">
        <authorList>
            <person name="Kjaerup R.B."/>
            <person name="Dalgaard T.S."/>
            <person name="Juul-Madsen H.R."/>
        </authorList>
    </citation>
    <scope>NUCLEOTIDE SEQUENCE [LARGE SCALE GENOMIC DNA]</scope>
    <source>
        <strain evidence="3 4">CECT 5080</strain>
    </source>
</reference>
<dbReference type="RefSeq" id="WP_067205108.1">
    <property type="nucleotide sequence ID" value="NZ_FLOC01000002.1"/>
</dbReference>
<organism evidence="3 4">
    <name type="scientific">Marinomonas aquimarina</name>
    <dbReference type="NCBI Taxonomy" id="295068"/>
    <lineage>
        <taxon>Bacteria</taxon>
        <taxon>Pseudomonadati</taxon>
        <taxon>Pseudomonadota</taxon>
        <taxon>Gammaproteobacteria</taxon>
        <taxon>Oceanospirillales</taxon>
        <taxon>Oceanospirillaceae</taxon>
        <taxon>Marinomonas</taxon>
    </lineage>
</organism>
<dbReference type="GO" id="GO:0016627">
    <property type="term" value="F:oxidoreductase activity, acting on the CH-CH group of donors"/>
    <property type="evidence" value="ECO:0007669"/>
    <property type="project" value="TreeGrafter"/>
</dbReference>
<accession>A0A1A8T523</accession>